<dbReference type="Proteomes" id="UP000308197">
    <property type="component" value="Unassembled WGS sequence"/>
</dbReference>
<feature type="region of interest" description="Disordered" evidence="1">
    <location>
        <begin position="47"/>
        <end position="76"/>
    </location>
</feature>
<gene>
    <name evidence="2" type="ORF">K466DRAFT_240473</name>
</gene>
<feature type="compositionally biased region" description="Basic and acidic residues" evidence="1">
    <location>
        <begin position="47"/>
        <end position="60"/>
    </location>
</feature>
<evidence type="ECO:0000313" key="3">
    <source>
        <dbReference type="Proteomes" id="UP000308197"/>
    </source>
</evidence>
<evidence type="ECO:0000256" key="1">
    <source>
        <dbReference type="SAM" id="MobiDB-lite"/>
    </source>
</evidence>
<sequence length="149" mass="16115">MCHGVLREQMRSAPVVTERGIETGCSSANPPCLAQIVLMQLSELSGEKPGDMCDPDKDGGGAEVGHSRGARRGNFCSSYSVPRISLGSRTSFSPSPARSGSAQRFLSWPPLQLYDFFLLLHSTSDVQHSLRTAWSSPRRHRPPPLGPPA</sequence>
<keyword evidence="3" id="KW-1185">Reference proteome</keyword>
<dbReference type="EMBL" id="ML211351">
    <property type="protein sequence ID" value="TFK83963.1"/>
    <property type="molecule type" value="Genomic_DNA"/>
</dbReference>
<evidence type="ECO:0000313" key="2">
    <source>
        <dbReference type="EMBL" id="TFK83963.1"/>
    </source>
</evidence>
<proteinExistence type="predicted"/>
<accession>A0A5C3PDK5</accession>
<protein>
    <submittedName>
        <fullName evidence="2">Uncharacterized protein</fullName>
    </submittedName>
</protein>
<dbReference type="InParanoid" id="A0A5C3PDK5"/>
<organism evidence="2 3">
    <name type="scientific">Polyporus arcularius HHB13444</name>
    <dbReference type="NCBI Taxonomy" id="1314778"/>
    <lineage>
        <taxon>Eukaryota</taxon>
        <taxon>Fungi</taxon>
        <taxon>Dikarya</taxon>
        <taxon>Basidiomycota</taxon>
        <taxon>Agaricomycotina</taxon>
        <taxon>Agaricomycetes</taxon>
        <taxon>Polyporales</taxon>
        <taxon>Polyporaceae</taxon>
        <taxon>Polyporus</taxon>
    </lineage>
</organism>
<reference evidence="2 3" key="1">
    <citation type="journal article" date="2019" name="Nat. Ecol. Evol.">
        <title>Megaphylogeny resolves global patterns of mushroom evolution.</title>
        <authorList>
            <person name="Varga T."/>
            <person name="Krizsan K."/>
            <person name="Foldi C."/>
            <person name="Dima B."/>
            <person name="Sanchez-Garcia M."/>
            <person name="Sanchez-Ramirez S."/>
            <person name="Szollosi G.J."/>
            <person name="Szarkandi J.G."/>
            <person name="Papp V."/>
            <person name="Albert L."/>
            <person name="Andreopoulos W."/>
            <person name="Angelini C."/>
            <person name="Antonin V."/>
            <person name="Barry K.W."/>
            <person name="Bougher N.L."/>
            <person name="Buchanan P."/>
            <person name="Buyck B."/>
            <person name="Bense V."/>
            <person name="Catcheside P."/>
            <person name="Chovatia M."/>
            <person name="Cooper J."/>
            <person name="Damon W."/>
            <person name="Desjardin D."/>
            <person name="Finy P."/>
            <person name="Geml J."/>
            <person name="Haridas S."/>
            <person name="Hughes K."/>
            <person name="Justo A."/>
            <person name="Karasinski D."/>
            <person name="Kautmanova I."/>
            <person name="Kiss B."/>
            <person name="Kocsube S."/>
            <person name="Kotiranta H."/>
            <person name="LaButti K.M."/>
            <person name="Lechner B.E."/>
            <person name="Liimatainen K."/>
            <person name="Lipzen A."/>
            <person name="Lukacs Z."/>
            <person name="Mihaltcheva S."/>
            <person name="Morgado L.N."/>
            <person name="Niskanen T."/>
            <person name="Noordeloos M.E."/>
            <person name="Ohm R.A."/>
            <person name="Ortiz-Santana B."/>
            <person name="Ovrebo C."/>
            <person name="Racz N."/>
            <person name="Riley R."/>
            <person name="Savchenko A."/>
            <person name="Shiryaev A."/>
            <person name="Soop K."/>
            <person name="Spirin V."/>
            <person name="Szebenyi C."/>
            <person name="Tomsovsky M."/>
            <person name="Tulloss R.E."/>
            <person name="Uehling J."/>
            <person name="Grigoriev I.V."/>
            <person name="Vagvolgyi C."/>
            <person name="Papp T."/>
            <person name="Martin F.M."/>
            <person name="Miettinen O."/>
            <person name="Hibbett D.S."/>
            <person name="Nagy L.G."/>
        </authorList>
    </citation>
    <scope>NUCLEOTIDE SEQUENCE [LARGE SCALE GENOMIC DNA]</scope>
    <source>
        <strain evidence="2 3">HHB13444</strain>
    </source>
</reference>
<name>A0A5C3PDK5_9APHY</name>
<dbReference type="AlphaFoldDB" id="A0A5C3PDK5"/>